<proteinExistence type="predicted"/>
<dbReference type="EMBL" id="JASAOG010000055">
    <property type="protein sequence ID" value="KAK0057429.1"/>
    <property type="molecule type" value="Genomic_DNA"/>
</dbReference>
<protein>
    <submittedName>
        <fullName evidence="1">Uncharacterized protein</fullName>
    </submittedName>
</protein>
<dbReference type="Proteomes" id="UP001233172">
    <property type="component" value="Unassembled WGS sequence"/>
</dbReference>
<sequence>KSLKIWPVCGTLCLPCYTTQSFCMINTDLKSTFQSGVPEGADRRGHLTRDIGCIHKSINPKSSGKASRWV</sequence>
<organism evidence="1 2">
    <name type="scientific">Biomphalaria pfeifferi</name>
    <name type="common">Bloodfluke planorb</name>
    <name type="synonym">Freshwater snail</name>
    <dbReference type="NCBI Taxonomy" id="112525"/>
    <lineage>
        <taxon>Eukaryota</taxon>
        <taxon>Metazoa</taxon>
        <taxon>Spiralia</taxon>
        <taxon>Lophotrochozoa</taxon>
        <taxon>Mollusca</taxon>
        <taxon>Gastropoda</taxon>
        <taxon>Heterobranchia</taxon>
        <taxon>Euthyneura</taxon>
        <taxon>Panpulmonata</taxon>
        <taxon>Hygrophila</taxon>
        <taxon>Lymnaeoidea</taxon>
        <taxon>Planorbidae</taxon>
        <taxon>Biomphalaria</taxon>
    </lineage>
</organism>
<keyword evidence="2" id="KW-1185">Reference proteome</keyword>
<evidence type="ECO:0000313" key="1">
    <source>
        <dbReference type="EMBL" id="KAK0057429.1"/>
    </source>
</evidence>
<feature type="non-terminal residue" evidence="1">
    <location>
        <position position="1"/>
    </location>
</feature>
<gene>
    <name evidence="1" type="ORF">Bpfe_013236</name>
</gene>
<comment type="caution">
    <text evidence="1">The sequence shown here is derived from an EMBL/GenBank/DDBJ whole genome shotgun (WGS) entry which is preliminary data.</text>
</comment>
<dbReference type="AlphaFoldDB" id="A0AAD8BPH2"/>
<reference evidence="1" key="2">
    <citation type="submission" date="2023-04" db="EMBL/GenBank/DDBJ databases">
        <authorList>
            <person name="Bu L."/>
            <person name="Lu L."/>
            <person name="Laidemitt M.R."/>
            <person name="Zhang S.M."/>
            <person name="Mutuku M."/>
            <person name="Mkoji G."/>
            <person name="Steinauer M."/>
            <person name="Loker E.S."/>
        </authorList>
    </citation>
    <scope>NUCLEOTIDE SEQUENCE</scope>
    <source>
        <strain evidence="1">KasaAsao</strain>
        <tissue evidence="1">Whole Snail</tissue>
    </source>
</reference>
<reference evidence="1" key="1">
    <citation type="journal article" date="2023" name="PLoS Negl. Trop. Dis.">
        <title>A genome sequence for Biomphalaria pfeifferi, the major vector snail for the human-infecting parasite Schistosoma mansoni.</title>
        <authorList>
            <person name="Bu L."/>
            <person name="Lu L."/>
            <person name="Laidemitt M.R."/>
            <person name="Zhang S.M."/>
            <person name="Mutuku M."/>
            <person name="Mkoji G."/>
            <person name="Steinauer M."/>
            <person name="Loker E.S."/>
        </authorList>
    </citation>
    <scope>NUCLEOTIDE SEQUENCE</scope>
    <source>
        <strain evidence="1">KasaAsao</strain>
    </source>
</reference>
<accession>A0AAD8BPH2</accession>
<evidence type="ECO:0000313" key="2">
    <source>
        <dbReference type="Proteomes" id="UP001233172"/>
    </source>
</evidence>
<name>A0AAD8BPH2_BIOPF</name>